<accession>A0A0U9HPB3</accession>
<dbReference type="GO" id="GO:0005886">
    <property type="term" value="C:plasma membrane"/>
    <property type="evidence" value="ECO:0007669"/>
    <property type="project" value="UniProtKB-SubCell"/>
</dbReference>
<feature type="transmembrane region" description="Helical" evidence="7">
    <location>
        <begin position="251"/>
        <end position="269"/>
    </location>
</feature>
<feature type="transmembrane region" description="Helical" evidence="7">
    <location>
        <begin position="33"/>
        <end position="51"/>
    </location>
</feature>
<evidence type="ECO:0000259" key="8">
    <source>
        <dbReference type="Pfam" id="PF02665"/>
    </source>
</evidence>
<dbReference type="EMBL" id="BCNO01000001">
    <property type="protein sequence ID" value="GAQ94297.1"/>
    <property type="molecule type" value="Genomic_DNA"/>
</dbReference>
<gene>
    <name evidence="9" type="ORF">TAGGR_1476</name>
</gene>
<sequence length="329" mass="37831">MGIGSAFIVVLGLIIFAYIGTDILGLNGLFAIFFPYAALVIFIIGFIYRVVKWGKSPVPFRIPTTAGQQFSLPWIKYSKIENPVTGWGVALRMFFEIAFFRSLFRNTKSEIINGRLYLGSNKWLWLGAIAFHYSFLIILIRHLRFFTAQTPWCISVIDSVDSFWQIGLPMLYMTDIVIAAALLYLLGRRIFNPQVKYVSLPSDYFPLFLIIGIVATGILMRYFARVDITSIKELAIGLAYLKPTVPDGIGSLFYIHLFLVSVLFAYFPFSKLMHMGGVFLSPTRNLANNNRMKRHVNPWDYPVKHRHYEEYEDEFREKMKKAGIPVEKE</sequence>
<comment type="caution">
    <text evidence="9">The sequence shown here is derived from an EMBL/GenBank/DDBJ whole genome shotgun (WGS) entry which is preliminary data.</text>
</comment>
<dbReference type="OrthoDB" id="9769404at2"/>
<keyword evidence="10" id="KW-1185">Reference proteome</keyword>
<reference evidence="10" key="1">
    <citation type="submission" date="2016-01" db="EMBL/GenBank/DDBJ databases">
        <title>Draft genome sequence of Thermodesulfovibrio aggregans strain TGE-P1.</title>
        <authorList>
            <person name="Sekiguchi Y."/>
            <person name="Ohashi A."/>
            <person name="Matsuura N."/>
            <person name="Tourlousse M.D."/>
        </authorList>
    </citation>
    <scope>NUCLEOTIDE SEQUENCE [LARGE SCALE GENOMIC DNA]</scope>
    <source>
        <strain evidence="10">TGE-P1</strain>
    </source>
</reference>
<dbReference type="Pfam" id="PF02665">
    <property type="entry name" value="Nitrate_red_gam"/>
    <property type="match status" value="1"/>
</dbReference>
<proteinExistence type="predicted"/>
<dbReference type="NCBIfam" id="NF038037">
    <property type="entry name" value="cytob_DsrM"/>
    <property type="match status" value="1"/>
</dbReference>
<dbReference type="Proteomes" id="UP000054976">
    <property type="component" value="Unassembled WGS sequence"/>
</dbReference>
<dbReference type="STRING" id="86166.TAGGR_1476"/>
<feature type="transmembrane region" description="Helical" evidence="7">
    <location>
        <begin position="163"/>
        <end position="186"/>
    </location>
</feature>
<dbReference type="Gene3D" id="1.20.950.20">
    <property type="entry name" value="Transmembrane di-heme cytochromes, Chain C"/>
    <property type="match status" value="1"/>
</dbReference>
<dbReference type="RefSeq" id="WP_059175761.1">
    <property type="nucleotide sequence ID" value="NZ_BCNO01000001.1"/>
</dbReference>
<evidence type="ECO:0000256" key="7">
    <source>
        <dbReference type="SAM" id="Phobius"/>
    </source>
</evidence>
<evidence type="ECO:0000256" key="1">
    <source>
        <dbReference type="ARBA" id="ARBA00004651"/>
    </source>
</evidence>
<evidence type="ECO:0000256" key="4">
    <source>
        <dbReference type="ARBA" id="ARBA00022989"/>
    </source>
</evidence>
<dbReference type="AlphaFoldDB" id="A0A0U9HPB3"/>
<name>A0A0U9HPB3_9BACT</name>
<feature type="transmembrane region" description="Helical" evidence="7">
    <location>
        <begin position="6"/>
        <end position="26"/>
    </location>
</feature>
<keyword evidence="5" id="KW-0560">Oxidoreductase</keyword>
<keyword evidence="6 7" id="KW-0472">Membrane</keyword>
<keyword evidence="2" id="KW-1003">Cell membrane</keyword>
<comment type="subcellular location">
    <subcellularLocation>
        <location evidence="1">Cell membrane</location>
        <topology evidence="1">Multi-pass membrane protein</topology>
    </subcellularLocation>
</comment>
<evidence type="ECO:0000313" key="9">
    <source>
        <dbReference type="EMBL" id="GAQ94297.1"/>
    </source>
</evidence>
<keyword evidence="4 7" id="KW-1133">Transmembrane helix</keyword>
<organism evidence="9 10">
    <name type="scientific">Thermodesulfovibrio aggregans</name>
    <dbReference type="NCBI Taxonomy" id="86166"/>
    <lineage>
        <taxon>Bacteria</taxon>
        <taxon>Pseudomonadati</taxon>
        <taxon>Nitrospirota</taxon>
        <taxon>Thermodesulfovibrionia</taxon>
        <taxon>Thermodesulfovibrionales</taxon>
        <taxon>Thermodesulfovibrionaceae</taxon>
        <taxon>Thermodesulfovibrio</taxon>
    </lineage>
</organism>
<evidence type="ECO:0000256" key="6">
    <source>
        <dbReference type="ARBA" id="ARBA00023136"/>
    </source>
</evidence>
<dbReference type="GO" id="GO:0016491">
    <property type="term" value="F:oxidoreductase activity"/>
    <property type="evidence" value="ECO:0007669"/>
    <property type="project" value="UniProtKB-KW"/>
</dbReference>
<evidence type="ECO:0000256" key="5">
    <source>
        <dbReference type="ARBA" id="ARBA00023002"/>
    </source>
</evidence>
<feature type="transmembrane region" description="Helical" evidence="7">
    <location>
        <begin position="123"/>
        <end position="143"/>
    </location>
</feature>
<evidence type="ECO:0000313" key="10">
    <source>
        <dbReference type="Proteomes" id="UP000054976"/>
    </source>
</evidence>
<protein>
    <submittedName>
        <fullName evidence="9">Nitrate reductase gamma subunit</fullName>
    </submittedName>
</protein>
<feature type="transmembrane region" description="Helical" evidence="7">
    <location>
        <begin position="207"/>
        <end position="224"/>
    </location>
</feature>
<dbReference type="InterPro" id="IPR023234">
    <property type="entry name" value="NarG-like_domain"/>
</dbReference>
<feature type="domain" description="NarG-like" evidence="8">
    <location>
        <begin position="120"/>
        <end position="275"/>
    </location>
</feature>
<evidence type="ECO:0000256" key="2">
    <source>
        <dbReference type="ARBA" id="ARBA00022475"/>
    </source>
</evidence>
<keyword evidence="3 7" id="KW-0812">Transmembrane</keyword>
<evidence type="ECO:0000256" key="3">
    <source>
        <dbReference type="ARBA" id="ARBA00022692"/>
    </source>
</evidence>
<dbReference type="SUPFAM" id="SSF103501">
    <property type="entry name" value="Respiratory nitrate reductase 1 gamma chain"/>
    <property type="match status" value="1"/>
</dbReference>
<dbReference type="InterPro" id="IPR036197">
    <property type="entry name" value="NarG-like_sf"/>
</dbReference>
<dbReference type="InterPro" id="IPR047660">
    <property type="entry name" value="DsrM"/>
</dbReference>